<keyword evidence="6" id="KW-1015">Disulfide bond</keyword>
<feature type="transmembrane region" description="Helical" evidence="7">
    <location>
        <begin position="184"/>
        <end position="207"/>
    </location>
</feature>
<reference evidence="8 9" key="1">
    <citation type="journal article" date="2024" name="BMC Genomics">
        <title>De novo assembly and annotation of Popillia japonica's genome with initial clues to its potential as an invasive pest.</title>
        <authorList>
            <person name="Cucini C."/>
            <person name="Boschi S."/>
            <person name="Funari R."/>
            <person name="Cardaioli E."/>
            <person name="Iannotti N."/>
            <person name="Marturano G."/>
            <person name="Paoli F."/>
            <person name="Bruttini M."/>
            <person name="Carapelli A."/>
            <person name="Frati F."/>
            <person name="Nardi F."/>
        </authorList>
    </citation>
    <scope>NUCLEOTIDE SEQUENCE [LARGE SCALE GENOMIC DNA]</scope>
    <source>
        <strain evidence="8">DMR45628</strain>
    </source>
</reference>
<feature type="transmembrane region" description="Helical" evidence="7">
    <location>
        <begin position="45"/>
        <end position="65"/>
    </location>
</feature>
<evidence type="ECO:0000313" key="9">
    <source>
        <dbReference type="Proteomes" id="UP001458880"/>
    </source>
</evidence>
<dbReference type="CDD" id="cd03127">
    <property type="entry name" value="tetraspanin_LEL"/>
    <property type="match status" value="1"/>
</dbReference>
<dbReference type="PRINTS" id="PR00259">
    <property type="entry name" value="TMFOUR"/>
</dbReference>
<dbReference type="Proteomes" id="UP001458880">
    <property type="component" value="Unassembled WGS sequence"/>
</dbReference>
<feature type="transmembrane region" description="Helical" evidence="7">
    <location>
        <begin position="7"/>
        <end position="25"/>
    </location>
</feature>
<evidence type="ECO:0000313" key="8">
    <source>
        <dbReference type="EMBL" id="KAK9759286.1"/>
    </source>
</evidence>
<keyword evidence="4 7" id="KW-1133">Transmembrane helix</keyword>
<dbReference type="InterPro" id="IPR018499">
    <property type="entry name" value="Tetraspanin/Peripherin"/>
</dbReference>
<evidence type="ECO:0000256" key="3">
    <source>
        <dbReference type="ARBA" id="ARBA00022692"/>
    </source>
</evidence>
<comment type="subcellular location">
    <subcellularLocation>
        <location evidence="1 7">Membrane</location>
        <topology evidence="1 7">Multi-pass membrane protein</topology>
    </subcellularLocation>
</comment>
<feature type="disulfide bond" evidence="6">
    <location>
        <begin position="139"/>
        <end position="158"/>
    </location>
</feature>
<evidence type="ECO:0000256" key="7">
    <source>
        <dbReference type="RuleBase" id="RU361218"/>
    </source>
</evidence>
<dbReference type="GO" id="GO:0005886">
    <property type="term" value="C:plasma membrane"/>
    <property type="evidence" value="ECO:0007669"/>
    <property type="project" value="TreeGrafter"/>
</dbReference>
<evidence type="ECO:0000256" key="1">
    <source>
        <dbReference type="ARBA" id="ARBA00004141"/>
    </source>
</evidence>
<dbReference type="Gene3D" id="1.10.1450.10">
    <property type="entry name" value="Tetraspanin"/>
    <property type="match status" value="1"/>
</dbReference>
<feature type="transmembrane region" description="Helical" evidence="7">
    <location>
        <begin position="72"/>
        <end position="96"/>
    </location>
</feature>
<evidence type="ECO:0000256" key="2">
    <source>
        <dbReference type="ARBA" id="ARBA00006840"/>
    </source>
</evidence>
<dbReference type="InterPro" id="IPR008952">
    <property type="entry name" value="Tetraspanin_EC2_sf"/>
</dbReference>
<accession>A0AAW1NKT0</accession>
<dbReference type="EMBL" id="JASPKY010000001">
    <property type="protein sequence ID" value="KAK9759286.1"/>
    <property type="molecule type" value="Genomic_DNA"/>
</dbReference>
<dbReference type="SUPFAM" id="SSF48652">
    <property type="entry name" value="Tetraspanin"/>
    <property type="match status" value="1"/>
</dbReference>
<keyword evidence="3 7" id="KW-0812">Transmembrane</keyword>
<dbReference type="InterPro" id="IPR000301">
    <property type="entry name" value="Tetraspanin_animals"/>
</dbReference>
<feature type="disulfide bond" evidence="6">
    <location>
        <begin position="138"/>
        <end position="171"/>
    </location>
</feature>
<dbReference type="Pfam" id="PF00335">
    <property type="entry name" value="Tetraspanin"/>
    <property type="match status" value="1"/>
</dbReference>
<evidence type="ECO:0000256" key="4">
    <source>
        <dbReference type="ARBA" id="ARBA00022989"/>
    </source>
</evidence>
<dbReference type="PANTHER" id="PTHR19282">
    <property type="entry name" value="TETRASPANIN"/>
    <property type="match status" value="1"/>
</dbReference>
<sequence>MLLFMNIITWMLATAIFALCLWIRFEPGFQDWIEVLEIQVVYIGPYILTVISAVVMIVSFLGCLSSLQESSFLIFIFIGTQLLVFVGYVAGTAILLNFTTKNSAIQPIIRESMRRLIMNKHYQKGQETLALIQEHIGCCGADGPDDYIFLRQPLPSQCRDTVTGNAFFHGCVEEMTWFFEEKCAWIAALAMTNAMIHIINVVMSFILTQAIRKEENEAETYRR</sequence>
<protein>
    <recommendedName>
        <fullName evidence="7">Tetraspanin</fullName>
    </recommendedName>
</protein>
<dbReference type="PANTHER" id="PTHR19282:SF555">
    <property type="entry name" value="TETRASPANIN-2A"/>
    <property type="match status" value="1"/>
</dbReference>
<name>A0AAW1NKT0_POPJA</name>
<comment type="caution">
    <text evidence="8">The sequence shown here is derived from an EMBL/GenBank/DDBJ whole genome shotgun (WGS) entry which is preliminary data.</text>
</comment>
<evidence type="ECO:0000256" key="5">
    <source>
        <dbReference type="ARBA" id="ARBA00023136"/>
    </source>
</evidence>
<gene>
    <name evidence="8" type="ORF">QE152_g22</name>
</gene>
<keyword evidence="5 7" id="KW-0472">Membrane</keyword>
<organism evidence="8 9">
    <name type="scientific">Popillia japonica</name>
    <name type="common">Japanese beetle</name>
    <dbReference type="NCBI Taxonomy" id="7064"/>
    <lineage>
        <taxon>Eukaryota</taxon>
        <taxon>Metazoa</taxon>
        <taxon>Ecdysozoa</taxon>
        <taxon>Arthropoda</taxon>
        <taxon>Hexapoda</taxon>
        <taxon>Insecta</taxon>
        <taxon>Pterygota</taxon>
        <taxon>Neoptera</taxon>
        <taxon>Endopterygota</taxon>
        <taxon>Coleoptera</taxon>
        <taxon>Polyphaga</taxon>
        <taxon>Scarabaeiformia</taxon>
        <taxon>Scarabaeidae</taxon>
        <taxon>Rutelinae</taxon>
        <taxon>Popillia</taxon>
    </lineage>
</organism>
<dbReference type="PIRSF" id="PIRSF002419">
    <property type="entry name" value="Tetraspanin"/>
    <property type="match status" value="1"/>
</dbReference>
<comment type="similarity">
    <text evidence="2 7">Belongs to the tetraspanin (TM4SF) family.</text>
</comment>
<evidence type="ECO:0000256" key="6">
    <source>
        <dbReference type="PIRSR" id="PIRSR002419-1"/>
    </source>
</evidence>
<proteinExistence type="inferred from homology"/>
<dbReference type="AlphaFoldDB" id="A0AAW1NKT0"/>
<keyword evidence="9" id="KW-1185">Reference proteome</keyword>